<comment type="caution">
    <text evidence="1">The sequence shown here is derived from an EMBL/GenBank/DDBJ whole genome shotgun (WGS) entry which is preliminary data.</text>
</comment>
<sequence>MKPDKPTLVGSSSRRPLPAAALRMLMNYTFMPDRPGIRALFLLLFAIFGVTGLRAQLALTVTKTDISCLGERDGVITVSARGGSPDYDFSIVRTRPATPPVTGSNSTNSDGVAINFTNLNSGEYTVTVTDAAGNTATDQVEILEPNITTAIQVVQEIQCFDDTNGILEAVVFDGSNPISDYSNYTFRWSTGAITRRISALGPDQYSVTVTNTTTGCASSDSETLRSPSRLVANSSQLRSDAATCSGVSDGTVNVPITGGTKNTNGNYRINWSDGTETLDNKIARSDLEPGSYTVTVTDARSCETTTSFTVAAEKTLLLTAATTDISCFGDANGSISVTAGFEGATPDYPFETRLLAEDGTELVGYQTVANQGRTPRVFDNLGPGNYLVVLRDQDSEGCTVTDTVTIIEPALLEIDTVETTDFGCPDEFGTATINFTGGTAPYTFRFKNDSLPHPTDTTMRFDTIVADTNFLDQLQPDTNYVAFVTDANGCIDSLRFKIFSPPRASIQPIATDSVSCPSSSDGQLFTIVTPPQGETVTETAWYRINNDGTIGEQVDIGTRTTADLSVGFYLFEATLSNACVSQAIGEVASPGLVELDSFDLQPPVCLGESNGSIFVYPTGGTPPYRYDWSVAGASTSANFITNLSAGTYSVTITDANNCQPPFSTTFVLEDPVGITGTFSDLQGVSCPDESTADGAATFDALFSDGSTGTFDFYWSSGDTITGQSSATVTGLTRGPISVTVTDGLCPQVFTDTISSPEDFEIAFATEDVNCFGQSDGSVTAQVTGGTPGYTYNWIDRPETGPAITGVPAGSYQLLITDARGCQPDTAAAVVNQPDPLTLSINPTLTTPTVTCAGDSNGVVAVFVSSTNNNPLANNPYRWSANVADNDDNVAGNLAPGTYAVTVTDVEGCQDSLQYTIIEPQPITFAVQDIEPPLCFGEMTTVRLDTAFGGQSSGFDDFTFTLNNDGFLLPADQPGSTFAGEVVVTVFDSVGCRSDLTFNVEQPEEIVIELPERLLVDLGDTLEQLTPVVTPMSSNYSYLWTPAEFLSADTVANPFVTPLQTRIYTLTVTDQNGCEAIEDILVEVDANRNVYLPNAFSPNQDGRNEEFRIYACQGVVGVPRVNIFNRWGGLVYEATDIPANCLDGTLLWDGRTPSGQLADLGVYVYTVEVAFIDGVTLLYRGDIAVIR</sequence>
<evidence type="ECO:0000313" key="2">
    <source>
        <dbReference type="Proteomes" id="UP000226437"/>
    </source>
</evidence>
<evidence type="ECO:0000313" key="1">
    <source>
        <dbReference type="EMBL" id="PHK97336.1"/>
    </source>
</evidence>
<dbReference type="EMBL" id="PDLO01000009">
    <property type="protein sequence ID" value="PHK97336.1"/>
    <property type="molecule type" value="Genomic_DNA"/>
</dbReference>
<dbReference type="Pfam" id="PF13585">
    <property type="entry name" value="CHU_C"/>
    <property type="match status" value="1"/>
</dbReference>
<reference evidence="1 2" key="1">
    <citation type="submission" date="2017-10" db="EMBL/GenBank/DDBJ databases">
        <title>The draft genome sequence of Lewinella marina KCTC 32374.</title>
        <authorList>
            <person name="Wang K."/>
        </authorList>
    </citation>
    <scope>NUCLEOTIDE SEQUENCE [LARGE SCALE GENOMIC DNA]</scope>
    <source>
        <strain evidence="1 2">MKG-38</strain>
    </source>
</reference>
<keyword evidence="2" id="KW-1185">Reference proteome</keyword>
<dbReference type="Gene3D" id="2.60.40.740">
    <property type="match status" value="1"/>
</dbReference>
<protein>
    <submittedName>
        <fullName evidence="1">Uncharacterized protein</fullName>
    </submittedName>
</protein>
<dbReference type="OrthoDB" id="607469at2"/>
<dbReference type="Pfam" id="PF13573">
    <property type="entry name" value="SprB"/>
    <property type="match status" value="4"/>
</dbReference>
<gene>
    <name evidence="1" type="ORF">CGL56_16145</name>
</gene>
<proteinExistence type="predicted"/>
<organism evidence="1 2">
    <name type="scientific">Neolewinella marina</name>
    <dbReference type="NCBI Taxonomy" id="438751"/>
    <lineage>
        <taxon>Bacteria</taxon>
        <taxon>Pseudomonadati</taxon>
        <taxon>Bacteroidota</taxon>
        <taxon>Saprospiria</taxon>
        <taxon>Saprospirales</taxon>
        <taxon>Lewinellaceae</taxon>
        <taxon>Neolewinella</taxon>
    </lineage>
</organism>
<dbReference type="InterPro" id="IPR025667">
    <property type="entry name" value="SprB_repeat"/>
</dbReference>
<accession>A0A2G0CBK0</accession>
<dbReference type="AlphaFoldDB" id="A0A2G0CBK0"/>
<dbReference type="Proteomes" id="UP000226437">
    <property type="component" value="Unassembled WGS sequence"/>
</dbReference>
<name>A0A2G0CBK0_9BACT</name>